<protein>
    <submittedName>
        <fullName evidence="1">Membrane dipeptidase</fullName>
    </submittedName>
</protein>
<keyword evidence="2" id="KW-1185">Reference proteome</keyword>
<dbReference type="InterPro" id="IPR008257">
    <property type="entry name" value="Pept_M19"/>
</dbReference>
<dbReference type="KEGG" id="svn:CP980_20445"/>
<evidence type="ECO:0000313" key="2">
    <source>
        <dbReference type="Proteomes" id="UP000325563"/>
    </source>
</evidence>
<dbReference type="PANTHER" id="PTHR10443">
    <property type="entry name" value="MICROSOMAL DIPEPTIDASE"/>
    <property type="match status" value="1"/>
</dbReference>
<dbReference type="PROSITE" id="PS51365">
    <property type="entry name" value="RENAL_DIPEPTIDASE_2"/>
    <property type="match status" value="1"/>
</dbReference>
<dbReference type="GO" id="GO:0070573">
    <property type="term" value="F:metallodipeptidase activity"/>
    <property type="evidence" value="ECO:0007669"/>
    <property type="project" value="InterPro"/>
</dbReference>
<dbReference type="PANTHER" id="PTHR10443:SF12">
    <property type="entry name" value="DIPEPTIDASE"/>
    <property type="match status" value="1"/>
</dbReference>
<gene>
    <name evidence="1" type="ORF">CP980_20445</name>
</gene>
<accession>A0A5J6JBN7</accession>
<dbReference type="Gene3D" id="3.20.20.140">
    <property type="entry name" value="Metal-dependent hydrolases"/>
    <property type="match status" value="1"/>
</dbReference>
<proteinExistence type="predicted"/>
<name>A0A5J6JBN7_STRVI</name>
<dbReference type="GO" id="GO:0006508">
    <property type="term" value="P:proteolysis"/>
    <property type="evidence" value="ECO:0007669"/>
    <property type="project" value="InterPro"/>
</dbReference>
<sequence length="370" mass="38760">MADLQDEPHTDYAAPTAYTAYTADPVPAGPGTAGAEDTSAPAAGSALERAVALLSVHPVTDGHNTLVWTLRQSPYHDIDTPDSGVDTDIPRLRAGGVGAQFWSLLLPQEAAAPDQVLSDTLDQIDVALALMRRYPDGLCLALTADDMADARNRGRIASFLGPVTGRTLTDSLGALRAFHALGVRILAPAGAPWARDELTPFGHEVVKEMNRLSMLVDLTGCTPEVACQLAGASKAPVIVSHTAAAALKPHPGNVTDEVLLALRAAQGLAMVTFDAAQTGDSLHAVADHVEHVRAVAGPDCVGLGATFGTEPGVPRPAGLTDPSGYPRLVAELLERGWSETDLALLTWGNAQRVLRDAEFTARAAQHRRPA</sequence>
<dbReference type="SUPFAM" id="SSF51556">
    <property type="entry name" value="Metallo-dependent hydrolases"/>
    <property type="match status" value="1"/>
</dbReference>
<dbReference type="Pfam" id="PF01244">
    <property type="entry name" value="Peptidase_M19"/>
    <property type="match status" value="1"/>
</dbReference>
<dbReference type="AlphaFoldDB" id="A0A5J6JBN7"/>
<dbReference type="InterPro" id="IPR032466">
    <property type="entry name" value="Metal_Hydrolase"/>
</dbReference>
<dbReference type="EMBL" id="CP023692">
    <property type="protein sequence ID" value="QEV47142.1"/>
    <property type="molecule type" value="Genomic_DNA"/>
</dbReference>
<dbReference type="Proteomes" id="UP000325563">
    <property type="component" value="Chromosome"/>
</dbReference>
<organism evidence="1 2">
    <name type="scientific">Streptomyces vinaceus</name>
    <dbReference type="NCBI Taxonomy" id="1960"/>
    <lineage>
        <taxon>Bacteria</taxon>
        <taxon>Bacillati</taxon>
        <taxon>Actinomycetota</taxon>
        <taxon>Actinomycetes</taxon>
        <taxon>Kitasatosporales</taxon>
        <taxon>Streptomycetaceae</taxon>
        <taxon>Streptomyces</taxon>
    </lineage>
</organism>
<reference evidence="1 2" key="1">
    <citation type="submission" date="2017-09" db="EMBL/GenBank/DDBJ databases">
        <authorList>
            <person name="Lee N."/>
            <person name="Cho B.-K."/>
        </authorList>
    </citation>
    <scope>NUCLEOTIDE SEQUENCE [LARGE SCALE GENOMIC DNA]</scope>
    <source>
        <strain evidence="1 2">ATCC 27476</strain>
    </source>
</reference>
<evidence type="ECO:0000313" key="1">
    <source>
        <dbReference type="EMBL" id="QEV47142.1"/>
    </source>
</evidence>